<sequence>MTGWPTVPTDPAAPVTPLAPTAPAVIEFRRVGLTYPGPPPVPAFKPCDLRVEQGEFVTVVGPSGSGKSTFLNIVGLLDAPTEGTYLLDGHDTGALRDADRTALRGRRIGFVFQSFHLLPHRSAMENVILSMVYTGVPRARRVSRAREALTRVGLAHRVDALPTRLSGGERQRVAIARALAGSPALLLCDEPTGNLDTANAATVLRLLDELHDDGMTVLMITHDPEIAARGGRTVTIRDGILAEPHLSVS</sequence>
<evidence type="ECO:0000313" key="1">
    <source>
        <dbReference type="EMBL" id="WWQ64862.1"/>
    </source>
</evidence>
<accession>A0ACD5ACA8</accession>
<reference evidence="1" key="1">
    <citation type="journal article" date="2025" name="Int. J. Syst. Evol. Microbiol.">
        <title>Streptomyces citrinus sp. nov., with yellow diffusible pigment.</title>
        <authorList>
            <person name="He Y."/>
            <person name="Yang E."/>
            <person name="Xu J."/>
            <person name="Sun Y."/>
            <person name="Sun L."/>
        </authorList>
    </citation>
    <scope>NUCLEOTIDE SEQUENCE</scope>
    <source>
        <strain evidence="1">Q6</strain>
    </source>
</reference>
<dbReference type="EMBL" id="CP146022">
    <property type="protein sequence ID" value="WWQ64862.1"/>
    <property type="molecule type" value="Genomic_DNA"/>
</dbReference>
<proteinExistence type="predicted"/>
<dbReference type="Proteomes" id="UP001432251">
    <property type="component" value="Chromosome"/>
</dbReference>
<organism evidence="1 2">
    <name type="scientific">Streptomyces citrinus</name>
    <dbReference type="NCBI Taxonomy" id="3118173"/>
    <lineage>
        <taxon>Bacteria</taxon>
        <taxon>Bacillati</taxon>
        <taxon>Actinomycetota</taxon>
        <taxon>Actinomycetes</taxon>
        <taxon>Kitasatosporales</taxon>
        <taxon>Streptomycetaceae</taxon>
        <taxon>Streptomyces</taxon>
    </lineage>
</organism>
<protein>
    <submittedName>
        <fullName evidence="1">ABC transporter ATP-binding protein</fullName>
    </submittedName>
</protein>
<keyword evidence="1" id="KW-0067">ATP-binding</keyword>
<evidence type="ECO:0000313" key="2">
    <source>
        <dbReference type="Proteomes" id="UP001432251"/>
    </source>
</evidence>
<keyword evidence="2" id="KW-1185">Reference proteome</keyword>
<keyword evidence="1" id="KW-0547">Nucleotide-binding</keyword>
<gene>
    <name evidence="1" type="ORF">V2W30_16905</name>
</gene>
<name>A0ACD5ACA8_9ACTN</name>